<sequence length="720" mass="80727">MTFLKRKVFILLMCIVYALSEDILSSHTEDPLTISVCNNDTENGHCETITTHPSIENSTEFNSSSTTEEIANSTVTQEIEENQNISTEVAETTTLPPSSVPSTLSSTPTPERTTAEPSYDMHFVPEDICSCDITVDYCDINCCCDEDCSASDRQVFSHCFKRPSIAADPRYCYQTNFVYRNNTEYKMVQNKEGMFCILWDNLPSETRFLKRKIVTKLKDFKKLFERRKIYQWKLDVIKEPVFQPVMYRAGTIVWSISNATLSPLVLPNKQITAFCEVSLPVQYLIDWSGSCSSVGLTCTSKSGLSASSYYENVFVIATPQLMNHTHMMYFLEQQECSYNICLPFSLFLCSPDTVSVEDCSLVDDIEVPSYGNETGLCSNVVKQVKYRLHHNGTLGIIKAEAFFWVVNLKSGQTDLKQTFSVEFVWADAPRRVLHRSGNPGYIFGKPVIAGQKIFRSETEEEPDKEAILLSEEQSKWLTFPKPGTGGLCISSMAEGSRIPVNFGENLLSSCIIQLSVRNFSSPENCSLLQRKFLHMLLGDVMINVTEAKQFNMYVSTFGDANVEETGDWVPVLLENMPILSVDWKEEGASLVCKSVVTSLHINIVTSKVGLATKPQTKILGVAVTFGGGRDLVFSCSPSPCSSVDVSKRQKFEIQSSVSFVDVSKPPVIHFAEPPVYEVKLPYDFFYPFLSSGGVKLTYCCYILSTTILFLWQLVLKLLVD</sequence>
<keyword evidence="2 6" id="KW-0732">Signal</keyword>
<evidence type="ECO:0000256" key="2">
    <source>
        <dbReference type="ARBA" id="ARBA00022729"/>
    </source>
</evidence>
<feature type="signal peptide" evidence="6">
    <location>
        <begin position="1"/>
        <end position="20"/>
    </location>
</feature>
<name>A0AAN9YVS9_9ORTH</name>
<dbReference type="InterPro" id="IPR040354">
    <property type="entry name" value="TCTN1-3"/>
</dbReference>
<keyword evidence="4" id="KW-0325">Glycoprotein</keyword>
<dbReference type="GO" id="GO:0060271">
    <property type="term" value="P:cilium assembly"/>
    <property type="evidence" value="ECO:0007669"/>
    <property type="project" value="TreeGrafter"/>
</dbReference>
<organism evidence="9 10">
    <name type="scientific">Gryllus longicercus</name>
    <dbReference type="NCBI Taxonomy" id="2509291"/>
    <lineage>
        <taxon>Eukaryota</taxon>
        <taxon>Metazoa</taxon>
        <taxon>Ecdysozoa</taxon>
        <taxon>Arthropoda</taxon>
        <taxon>Hexapoda</taxon>
        <taxon>Insecta</taxon>
        <taxon>Pterygota</taxon>
        <taxon>Neoptera</taxon>
        <taxon>Polyneoptera</taxon>
        <taxon>Orthoptera</taxon>
        <taxon>Ensifera</taxon>
        <taxon>Gryllidea</taxon>
        <taxon>Grylloidea</taxon>
        <taxon>Gryllidae</taxon>
        <taxon>Gryllinae</taxon>
        <taxon>Gryllus</taxon>
    </lineage>
</organism>
<accession>A0AAN9YVS9</accession>
<evidence type="ECO:0000259" key="7">
    <source>
        <dbReference type="Pfam" id="PF07773"/>
    </source>
</evidence>
<evidence type="ECO:0000256" key="4">
    <source>
        <dbReference type="ARBA" id="ARBA00023180"/>
    </source>
</evidence>
<evidence type="ECO:0000313" key="10">
    <source>
        <dbReference type="Proteomes" id="UP001378592"/>
    </source>
</evidence>
<evidence type="ECO:0008006" key="11">
    <source>
        <dbReference type="Google" id="ProtNLM"/>
    </source>
</evidence>
<dbReference type="PANTHER" id="PTHR14611:SF2">
    <property type="entry name" value="TECTONIC"/>
    <property type="match status" value="1"/>
</dbReference>
<gene>
    <name evidence="9" type="ORF">R5R35_011716</name>
</gene>
<feature type="chain" id="PRO_5042856393" description="Tectonic domain-containing protein" evidence="6">
    <location>
        <begin position="21"/>
        <end position="720"/>
    </location>
</feature>
<protein>
    <recommendedName>
        <fullName evidence="11">Tectonic domain-containing protein</fullName>
    </recommendedName>
</protein>
<keyword evidence="3" id="KW-0970">Cilium biogenesis/degradation</keyword>
<dbReference type="Proteomes" id="UP001378592">
    <property type="component" value="Unassembled WGS sequence"/>
</dbReference>
<feature type="domain" description="Tectonic-1-3" evidence="7">
    <location>
        <begin position="436"/>
        <end position="626"/>
    </location>
</feature>
<dbReference type="Pfam" id="PF25752">
    <property type="entry name" value="DUF1619_N"/>
    <property type="match status" value="1"/>
</dbReference>
<evidence type="ECO:0000256" key="5">
    <source>
        <dbReference type="SAM" id="MobiDB-lite"/>
    </source>
</evidence>
<evidence type="ECO:0000256" key="3">
    <source>
        <dbReference type="ARBA" id="ARBA00022794"/>
    </source>
</evidence>
<feature type="region of interest" description="Disordered" evidence="5">
    <location>
        <begin position="90"/>
        <end position="118"/>
    </location>
</feature>
<evidence type="ECO:0000256" key="1">
    <source>
        <dbReference type="ARBA" id="ARBA00007633"/>
    </source>
</evidence>
<dbReference type="EMBL" id="JAZDUA010000543">
    <property type="protein sequence ID" value="KAK7791332.1"/>
    <property type="molecule type" value="Genomic_DNA"/>
</dbReference>
<dbReference type="AlphaFoldDB" id="A0AAN9YVS9"/>
<proteinExistence type="inferred from homology"/>
<evidence type="ECO:0000259" key="8">
    <source>
        <dbReference type="Pfam" id="PF25752"/>
    </source>
</evidence>
<dbReference type="PANTHER" id="PTHR14611">
    <property type="entry name" value="TECTONIC FAMILY MEMBER"/>
    <property type="match status" value="1"/>
</dbReference>
<keyword evidence="10" id="KW-1185">Reference proteome</keyword>
<comment type="similarity">
    <text evidence="1">Belongs to the tectonic family.</text>
</comment>
<feature type="compositionally biased region" description="Low complexity" evidence="5">
    <location>
        <begin position="91"/>
        <end position="112"/>
    </location>
</feature>
<dbReference type="Pfam" id="PF07773">
    <property type="entry name" value="TCTN_DUF1619"/>
    <property type="match status" value="1"/>
</dbReference>
<dbReference type="InterPro" id="IPR057724">
    <property type="entry name" value="TCTN1-3_N"/>
</dbReference>
<evidence type="ECO:0000256" key="6">
    <source>
        <dbReference type="SAM" id="SignalP"/>
    </source>
</evidence>
<reference evidence="9 10" key="1">
    <citation type="submission" date="2024-03" db="EMBL/GenBank/DDBJ databases">
        <title>The genome assembly and annotation of the cricket Gryllus longicercus Weissman &amp; Gray.</title>
        <authorList>
            <person name="Szrajer S."/>
            <person name="Gray D."/>
            <person name="Ylla G."/>
        </authorList>
    </citation>
    <scope>NUCLEOTIDE SEQUENCE [LARGE SCALE GENOMIC DNA]</scope>
    <source>
        <strain evidence="9">DAG 2021-001</strain>
        <tissue evidence="9">Whole body minus gut</tissue>
    </source>
</reference>
<dbReference type="InterPro" id="IPR011677">
    <property type="entry name" value="TCTN1-3_dom"/>
</dbReference>
<evidence type="ECO:0000313" key="9">
    <source>
        <dbReference type="EMBL" id="KAK7791332.1"/>
    </source>
</evidence>
<feature type="domain" description="Tectonic-1-3 N-terminal" evidence="8">
    <location>
        <begin position="122"/>
        <end position="214"/>
    </location>
</feature>
<comment type="caution">
    <text evidence="9">The sequence shown here is derived from an EMBL/GenBank/DDBJ whole genome shotgun (WGS) entry which is preliminary data.</text>
</comment>